<sequence>MKYTAFFKIGVLCLALLMLNCEKDEIKVSDAEYVSGGIGTSFNTGAITIDFNIPNNYAMSRVRIEFPEVNIIKEESGTGDRQVRLNHVSSGIYNYTFEFWGTENSYSTGGIEEAPLSKYFIINETVEVINGKTLILNIYWD</sequence>
<evidence type="ECO:0000313" key="2">
    <source>
        <dbReference type="Proteomes" id="UP000199492"/>
    </source>
</evidence>
<reference evidence="2" key="1">
    <citation type="submission" date="2016-10" db="EMBL/GenBank/DDBJ databases">
        <authorList>
            <person name="Varghese N."/>
            <person name="Submissions S."/>
        </authorList>
    </citation>
    <scope>NUCLEOTIDE SEQUENCE [LARGE SCALE GENOMIC DNA]</scope>
    <source>
        <strain evidence="2">DSM 15363</strain>
    </source>
</reference>
<dbReference type="EMBL" id="FNCZ01000001">
    <property type="protein sequence ID" value="SDG71885.1"/>
    <property type="molecule type" value="Genomic_DNA"/>
</dbReference>
<dbReference type="AlphaFoldDB" id="A0A1G7WIU8"/>
<organism evidence="1 2">
    <name type="scientific">Winogradskyella thalassocola</name>
    <dbReference type="NCBI Taxonomy" id="262004"/>
    <lineage>
        <taxon>Bacteria</taxon>
        <taxon>Pseudomonadati</taxon>
        <taxon>Bacteroidota</taxon>
        <taxon>Flavobacteriia</taxon>
        <taxon>Flavobacteriales</taxon>
        <taxon>Flavobacteriaceae</taxon>
        <taxon>Winogradskyella</taxon>
    </lineage>
</organism>
<dbReference type="OrthoDB" id="1443826at2"/>
<protein>
    <submittedName>
        <fullName evidence="1">Uncharacterized protein</fullName>
    </submittedName>
</protein>
<accession>A0A1G7WIU8</accession>
<keyword evidence="2" id="KW-1185">Reference proteome</keyword>
<evidence type="ECO:0000313" key="1">
    <source>
        <dbReference type="EMBL" id="SDG71885.1"/>
    </source>
</evidence>
<proteinExistence type="predicted"/>
<dbReference type="STRING" id="262004.SAMN04489796_101383"/>
<name>A0A1G7WIU8_9FLAO</name>
<dbReference type="RefSeq" id="WP_092465891.1">
    <property type="nucleotide sequence ID" value="NZ_FNCZ01000001.1"/>
</dbReference>
<gene>
    <name evidence="1" type="ORF">SAMN04489796_101383</name>
</gene>
<dbReference type="Proteomes" id="UP000199492">
    <property type="component" value="Unassembled WGS sequence"/>
</dbReference>